<proteinExistence type="predicted"/>
<sequence length="271" mass="29708">MSRAYAAKLAQETMAILERGHYTAPSGRVVRIDALRDEAVARTEDFPPERPVAVVPSPGYEPRFEVTNESTLTAAARLAAGRPAVLNFASAKNPGGGFLSGAHAQEESLARSSALYSCLAGRPMYAYHQERPNPLYSHWAIYSPDVPVFRSNEGPLREALYTCAFVTCPAVNAGAVQKNRPADVSRILPIMRERVHRVLAIMAQKGHDTLVLGAWGCGVFGNDAADIALLFRQALDADFAKTFRHVVFAVLDGSPERRFIRPFEEHFLRAS</sequence>
<dbReference type="Proteomes" id="UP001379533">
    <property type="component" value="Chromosome"/>
</dbReference>
<dbReference type="EMBL" id="CP089982">
    <property type="protein sequence ID" value="WXA98517.1"/>
    <property type="molecule type" value="Genomic_DNA"/>
</dbReference>
<dbReference type="InterPro" id="IPR043472">
    <property type="entry name" value="Macro_dom-like"/>
</dbReference>
<keyword evidence="3" id="KW-1185">Reference proteome</keyword>
<evidence type="ECO:0000313" key="3">
    <source>
        <dbReference type="Proteomes" id="UP001379533"/>
    </source>
</evidence>
<dbReference type="InterPro" id="IPR012664">
    <property type="entry name" value="CHP02452"/>
</dbReference>
<accession>A0ABZ2KIK2</accession>
<dbReference type="NCBIfam" id="TIGR02452">
    <property type="entry name" value="TIGR02452 family protein"/>
    <property type="match status" value="1"/>
</dbReference>
<dbReference type="PANTHER" id="PTHR35596">
    <property type="entry name" value="DUF2263 DOMAIN-CONTAINING PROTEIN"/>
    <property type="match status" value="1"/>
</dbReference>
<reference evidence="2 3" key="1">
    <citation type="submission" date="2021-12" db="EMBL/GenBank/DDBJ databases">
        <title>Discovery of the Pendulisporaceae a myxobacterial family with distinct sporulation behavior and unique specialized metabolism.</title>
        <authorList>
            <person name="Garcia R."/>
            <person name="Popoff A."/>
            <person name="Bader C.D."/>
            <person name="Loehr J."/>
            <person name="Walesch S."/>
            <person name="Walt C."/>
            <person name="Boldt J."/>
            <person name="Bunk B."/>
            <person name="Haeckl F.J.F.P.J."/>
            <person name="Gunesch A.P."/>
            <person name="Birkelbach J."/>
            <person name="Nuebel U."/>
            <person name="Pietschmann T."/>
            <person name="Bach T."/>
            <person name="Mueller R."/>
        </authorList>
    </citation>
    <scope>NUCLEOTIDE SEQUENCE [LARGE SCALE GENOMIC DNA]</scope>
    <source>
        <strain evidence="2 3">MSr12523</strain>
    </source>
</reference>
<feature type="domain" description="Microbial-type PARG catalytic" evidence="1">
    <location>
        <begin position="10"/>
        <end position="150"/>
    </location>
</feature>
<dbReference type="PIRSF" id="PIRSF014899">
    <property type="entry name" value="UCP014899"/>
    <property type="match status" value="1"/>
</dbReference>
<dbReference type="Pfam" id="PF10021">
    <property type="entry name" value="PARG_cat_microb"/>
    <property type="match status" value="1"/>
</dbReference>
<dbReference type="RefSeq" id="WP_394849129.1">
    <property type="nucleotide sequence ID" value="NZ_CP089982.1"/>
</dbReference>
<organism evidence="2 3">
    <name type="scientific">Pendulispora brunnea</name>
    <dbReference type="NCBI Taxonomy" id="2905690"/>
    <lineage>
        <taxon>Bacteria</taxon>
        <taxon>Pseudomonadati</taxon>
        <taxon>Myxococcota</taxon>
        <taxon>Myxococcia</taxon>
        <taxon>Myxococcales</taxon>
        <taxon>Sorangiineae</taxon>
        <taxon>Pendulisporaceae</taxon>
        <taxon>Pendulispora</taxon>
    </lineage>
</organism>
<dbReference type="InterPro" id="IPR019261">
    <property type="entry name" value="PARG_cat_microbial"/>
</dbReference>
<gene>
    <name evidence="2" type="ORF">LZC95_16990</name>
</gene>
<name>A0ABZ2KIK2_9BACT</name>
<dbReference type="PANTHER" id="PTHR35596:SF1">
    <property type="entry name" value="MICROBIAL-TYPE PARG CATALYTIC DOMAIN-CONTAINING PROTEIN"/>
    <property type="match status" value="1"/>
</dbReference>
<dbReference type="SUPFAM" id="SSF52949">
    <property type="entry name" value="Macro domain-like"/>
    <property type="match status" value="1"/>
</dbReference>
<evidence type="ECO:0000259" key="1">
    <source>
        <dbReference type="Pfam" id="PF10021"/>
    </source>
</evidence>
<dbReference type="Gene3D" id="3.40.220.10">
    <property type="entry name" value="Leucine Aminopeptidase, subunit E, domain 1"/>
    <property type="match status" value="1"/>
</dbReference>
<protein>
    <submittedName>
        <fullName evidence="2">TIGR02452 family protein</fullName>
    </submittedName>
</protein>
<evidence type="ECO:0000313" key="2">
    <source>
        <dbReference type="EMBL" id="WXA98517.1"/>
    </source>
</evidence>